<dbReference type="RefSeq" id="WP_102071046.1">
    <property type="nucleotide sequence ID" value="NZ_PDNV01000010.1"/>
</dbReference>
<dbReference type="Pfam" id="PF13462">
    <property type="entry name" value="Thioredoxin_4"/>
    <property type="match status" value="1"/>
</dbReference>
<dbReference type="OrthoDB" id="9780340at2"/>
<reference evidence="2 3" key="1">
    <citation type="submission" date="2017-10" db="EMBL/GenBank/DDBJ databases">
        <title>Two draft genome sequences of Pusillimonas sp. strains isolated from a nitrate- and radionuclide-contaminated groundwater in Russia.</title>
        <authorList>
            <person name="Grouzdev D.S."/>
            <person name="Tourova T.P."/>
            <person name="Goeva M.A."/>
            <person name="Babich T.L."/>
            <person name="Sokolova D.S."/>
            <person name="Abdullin R."/>
            <person name="Poltaraus A.B."/>
            <person name="Toshchakov S.V."/>
            <person name="Nazina T.N."/>
        </authorList>
    </citation>
    <scope>NUCLEOTIDE SEQUENCE [LARGE SCALE GENOMIC DNA]</scope>
    <source>
        <strain evidence="2 3">JR1/69-2-13</strain>
    </source>
</reference>
<evidence type="ECO:0000259" key="1">
    <source>
        <dbReference type="Pfam" id="PF13462"/>
    </source>
</evidence>
<dbReference type="Gene3D" id="3.40.30.10">
    <property type="entry name" value="Glutaredoxin"/>
    <property type="match status" value="1"/>
</dbReference>
<sequence>MRAPIPSSRDMLRRLIWPAVVMVLTFLVFWRPSVFIASMGQGVQLSAAEKAAMSQVSGSPWHHGSATARFTLILYADLECPYCRTYVPPLMAWIDRHPDIRLQWQHLPLSMHEPAASQLAALAECAGEAGGPEAFWRTISWIYQHTRGDGLGLPDGMYPPDHEALRACLASERPLAMVQAQADGAAGNGIAATPMLQLRDERTGQSLWLQGPIAGDALLSAMDLLVTDDPATAAAYPTELSAVPDGNKPR</sequence>
<comment type="caution">
    <text evidence="2">The sequence shown here is derived from an EMBL/GenBank/DDBJ whole genome shotgun (WGS) entry which is preliminary data.</text>
</comment>
<dbReference type="SUPFAM" id="SSF52833">
    <property type="entry name" value="Thioredoxin-like"/>
    <property type="match status" value="1"/>
</dbReference>
<feature type="domain" description="Thioredoxin-like fold" evidence="1">
    <location>
        <begin position="61"/>
        <end position="203"/>
    </location>
</feature>
<accession>A0A2N4UD35</accession>
<name>A0A2N4UD35_9BURK</name>
<dbReference type="EMBL" id="PDNV01000010">
    <property type="protein sequence ID" value="PLC52913.1"/>
    <property type="molecule type" value="Genomic_DNA"/>
</dbReference>
<proteinExistence type="predicted"/>
<dbReference type="Proteomes" id="UP000234328">
    <property type="component" value="Unassembled WGS sequence"/>
</dbReference>
<evidence type="ECO:0000313" key="3">
    <source>
        <dbReference type="Proteomes" id="UP000234328"/>
    </source>
</evidence>
<dbReference type="InterPro" id="IPR036249">
    <property type="entry name" value="Thioredoxin-like_sf"/>
</dbReference>
<organism evidence="2 3">
    <name type="scientific">Pollutimonas nitritireducens</name>
    <dbReference type="NCBI Taxonomy" id="2045209"/>
    <lineage>
        <taxon>Bacteria</taxon>
        <taxon>Pseudomonadati</taxon>
        <taxon>Pseudomonadota</taxon>
        <taxon>Betaproteobacteria</taxon>
        <taxon>Burkholderiales</taxon>
        <taxon>Alcaligenaceae</taxon>
        <taxon>Pollutimonas</taxon>
    </lineage>
</organism>
<evidence type="ECO:0000313" key="2">
    <source>
        <dbReference type="EMBL" id="PLC52913.1"/>
    </source>
</evidence>
<dbReference type="InterPro" id="IPR012336">
    <property type="entry name" value="Thioredoxin-like_fold"/>
</dbReference>
<dbReference type="CDD" id="cd02972">
    <property type="entry name" value="DsbA_family"/>
    <property type="match status" value="1"/>
</dbReference>
<keyword evidence="3" id="KW-1185">Reference proteome</keyword>
<gene>
    <name evidence="2" type="ORF">CR155_16050</name>
</gene>
<dbReference type="AlphaFoldDB" id="A0A2N4UD35"/>
<protein>
    <submittedName>
        <fullName evidence="2">Disulfide bond formation protein DsbA</fullName>
    </submittedName>
</protein>